<feature type="chain" id="PRO_5040427834" evidence="1">
    <location>
        <begin position="31"/>
        <end position="423"/>
    </location>
</feature>
<keyword evidence="1" id="KW-0732">Signal</keyword>
<gene>
    <name evidence="2" type="ORF">Slin15195_G073420</name>
</gene>
<evidence type="ECO:0000256" key="1">
    <source>
        <dbReference type="SAM" id="SignalP"/>
    </source>
</evidence>
<dbReference type="EMBL" id="CP099423">
    <property type="protein sequence ID" value="USW54023.1"/>
    <property type="molecule type" value="Genomic_DNA"/>
</dbReference>
<evidence type="ECO:0000313" key="2">
    <source>
        <dbReference type="EMBL" id="USW54023.1"/>
    </source>
</evidence>
<keyword evidence="3" id="KW-1185">Reference proteome</keyword>
<sequence length="423" mass="47482">MRSSQRNWSSFTAVAVLLLAFLWFTPSVSAHATEQPTIPHIHGTSFSAPIGRRGNDGNDASKTWWPFMGVEMQLSDDKIEQLPYPESEKQKLRAASKGLRLLCKMKSPVSNPPTRSDFRPSSRRPAAAIMSQFGWESWANRAVANLDSYGLNIAFDDLGISRTPKDWIKSMTTHARDTEDALAEYPATFASYDSMYNFKDGVLVAVANWSPEAMIKNPEFSHIDSDQVTPLRRWSDVVWLHREKVMSDLRVGNTASRLEHIFQHNVVNSQAEAIFQMITGKRNAAEVGTWPGVSYPIEEPQALAALSSSNGFGPAWLLIQHKDAGSRMIDRINIFNCAKSLPGTSGDWCLYLHVTDTKKGLFLECKKKTPLADISIPQSIYQQHSELEFYSWHVDIPSDRFDLSFAENIDYYPDLGISPGPPH</sequence>
<dbReference type="AlphaFoldDB" id="A0A9Q9AVM1"/>
<name>A0A9Q9AVM1_9PEZI</name>
<organism evidence="2 3">
    <name type="scientific">Septoria linicola</name>
    <dbReference type="NCBI Taxonomy" id="215465"/>
    <lineage>
        <taxon>Eukaryota</taxon>
        <taxon>Fungi</taxon>
        <taxon>Dikarya</taxon>
        <taxon>Ascomycota</taxon>
        <taxon>Pezizomycotina</taxon>
        <taxon>Dothideomycetes</taxon>
        <taxon>Dothideomycetidae</taxon>
        <taxon>Mycosphaerellales</taxon>
        <taxon>Mycosphaerellaceae</taxon>
        <taxon>Septoria</taxon>
    </lineage>
</organism>
<dbReference type="Proteomes" id="UP001056384">
    <property type="component" value="Chromosome 6"/>
</dbReference>
<feature type="signal peptide" evidence="1">
    <location>
        <begin position="1"/>
        <end position="30"/>
    </location>
</feature>
<evidence type="ECO:0000313" key="3">
    <source>
        <dbReference type="Proteomes" id="UP001056384"/>
    </source>
</evidence>
<proteinExistence type="predicted"/>
<reference evidence="2" key="1">
    <citation type="submission" date="2022-06" db="EMBL/GenBank/DDBJ databases">
        <title>Complete genome sequences of two strains of the flax pathogen Septoria linicola.</title>
        <authorList>
            <person name="Lapalu N."/>
            <person name="Simon A."/>
            <person name="Demenou B."/>
            <person name="Paumier D."/>
            <person name="Guillot M.-P."/>
            <person name="Gout L."/>
            <person name="Valade R."/>
        </authorList>
    </citation>
    <scope>NUCLEOTIDE SEQUENCE</scope>
    <source>
        <strain evidence="2">SE15195</strain>
    </source>
</reference>
<protein>
    <submittedName>
        <fullName evidence="2">Uncharacterized protein</fullName>
    </submittedName>
</protein>
<accession>A0A9Q9AVM1</accession>